<dbReference type="GO" id="GO:0016791">
    <property type="term" value="F:phosphatase activity"/>
    <property type="evidence" value="ECO:0007669"/>
    <property type="project" value="TreeGrafter"/>
</dbReference>
<evidence type="ECO:0000256" key="2">
    <source>
        <dbReference type="ARBA" id="ARBA00023235"/>
    </source>
</evidence>
<dbReference type="GO" id="GO:0005737">
    <property type="term" value="C:cytoplasm"/>
    <property type="evidence" value="ECO:0007669"/>
    <property type="project" value="TreeGrafter"/>
</dbReference>
<dbReference type="STRING" id="232089.SAMN05443544_2540"/>
<dbReference type="InterPro" id="IPR013078">
    <property type="entry name" value="His_Pase_superF_clade-1"/>
</dbReference>
<evidence type="ECO:0000256" key="1">
    <source>
        <dbReference type="ARBA" id="ARBA00023152"/>
    </source>
</evidence>
<dbReference type="OrthoDB" id="4697614at2"/>
<evidence type="ECO:0000313" key="6">
    <source>
        <dbReference type="Proteomes" id="UP000184699"/>
    </source>
</evidence>
<dbReference type="PANTHER" id="PTHR48100">
    <property type="entry name" value="BROAD-SPECIFICITY PHOSPHATASE YOR283W-RELATED"/>
    <property type="match status" value="1"/>
</dbReference>
<feature type="active site" description="Tele-phosphohistidine intermediate" evidence="3">
    <location>
        <position position="6"/>
    </location>
</feature>
<gene>
    <name evidence="5" type="ORF">SAMN05443544_2540</name>
</gene>
<evidence type="ECO:0000256" key="3">
    <source>
        <dbReference type="PIRSR" id="PIRSR613078-1"/>
    </source>
</evidence>
<dbReference type="PANTHER" id="PTHR48100:SF1">
    <property type="entry name" value="HISTIDINE PHOSPHATASE FAMILY PROTEIN-RELATED"/>
    <property type="match status" value="1"/>
</dbReference>
<feature type="binding site" evidence="4">
    <location>
        <position position="55"/>
    </location>
    <ligand>
        <name>substrate</name>
    </ligand>
</feature>
<dbReference type="CDD" id="cd07067">
    <property type="entry name" value="HP_PGM_like"/>
    <property type="match status" value="1"/>
</dbReference>
<dbReference type="SMART" id="SM00855">
    <property type="entry name" value="PGAM"/>
    <property type="match status" value="1"/>
</dbReference>
<proteinExistence type="predicted"/>
<dbReference type="Pfam" id="PF00300">
    <property type="entry name" value="His_Phos_1"/>
    <property type="match status" value="1"/>
</dbReference>
<dbReference type="SUPFAM" id="SSF53254">
    <property type="entry name" value="Phosphoglycerate mutase-like"/>
    <property type="match status" value="1"/>
</dbReference>
<keyword evidence="6" id="KW-1185">Reference proteome</keyword>
<keyword evidence="2" id="KW-0413">Isomerase</keyword>
<feature type="binding site" evidence="4">
    <location>
        <begin position="5"/>
        <end position="12"/>
    </location>
    <ligand>
        <name>substrate</name>
    </ligand>
</feature>
<protein>
    <submittedName>
        <fullName evidence="5">Probable phosphoglycerate mutase</fullName>
    </submittedName>
</protein>
<organism evidence="5 6">
    <name type="scientific">Agromyces cerinus subsp. cerinus</name>
    <dbReference type="NCBI Taxonomy" id="232089"/>
    <lineage>
        <taxon>Bacteria</taxon>
        <taxon>Bacillati</taxon>
        <taxon>Actinomycetota</taxon>
        <taxon>Actinomycetes</taxon>
        <taxon>Micrococcales</taxon>
        <taxon>Microbacteriaceae</taxon>
        <taxon>Agromyces</taxon>
    </lineage>
</organism>
<dbReference type="InterPro" id="IPR001345">
    <property type="entry name" value="PG/BPGM_mutase_AS"/>
</dbReference>
<dbReference type="PROSITE" id="PS00175">
    <property type="entry name" value="PG_MUTASE"/>
    <property type="match status" value="1"/>
</dbReference>
<evidence type="ECO:0000313" key="5">
    <source>
        <dbReference type="EMBL" id="SIO06374.1"/>
    </source>
</evidence>
<dbReference type="InterPro" id="IPR029033">
    <property type="entry name" value="His_PPase_superfam"/>
</dbReference>
<sequence length="185" mass="19421">MRLVRHGQTDWNAQGLIQGRQDIPLNDVGREQASEAAGRLVGLRYSAVVSSPLSRAAETARIIAAELGLASVEFEADLVEQELGAAEGTPWAELAEAFPGGAIPGIEPHARLIERAAAALERIGRLHDPGNVVVVSHGALINAITAHAARTRDQRPGPVANGSISEIEVLDGRIELVPELIAGSS</sequence>
<dbReference type="AlphaFoldDB" id="A0A1N6GFV9"/>
<reference evidence="6" key="1">
    <citation type="submission" date="2016-11" db="EMBL/GenBank/DDBJ databases">
        <authorList>
            <person name="Varghese N."/>
            <person name="Submissions S."/>
        </authorList>
    </citation>
    <scope>NUCLEOTIDE SEQUENCE [LARGE SCALE GENOMIC DNA]</scope>
    <source>
        <strain evidence="6">DSM 8595</strain>
    </source>
</reference>
<evidence type="ECO:0000256" key="4">
    <source>
        <dbReference type="PIRSR" id="PIRSR613078-2"/>
    </source>
</evidence>
<dbReference type="Proteomes" id="UP000184699">
    <property type="component" value="Unassembled WGS sequence"/>
</dbReference>
<dbReference type="EMBL" id="FSRJ01000003">
    <property type="protein sequence ID" value="SIO06374.1"/>
    <property type="molecule type" value="Genomic_DNA"/>
</dbReference>
<feature type="active site" description="Proton donor/acceptor" evidence="3">
    <location>
        <position position="80"/>
    </location>
</feature>
<keyword evidence="1" id="KW-0324">Glycolysis</keyword>
<dbReference type="Gene3D" id="3.40.50.1240">
    <property type="entry name" value="Phosphoglycerate mutase-like"/>
    <property type="match status" value="1"/>
</dbReference>
<dbReference type="InterPro" id="IPR050275">
    <property type="entry name" value="PGM_Phosphatase"/>
</dbReference>
<name>A0A1N6GFV9_9MICO</name>
<accession>A0A1N6GFV9</accession>
<dbReference type="RefSeq" id="WP_159440992.1">
    <property type="nucleotide sequence ID" value="NZ_FSRJ01000003.1"/>
</dbReference>